<organism evidence="4 5">
    <name type="scientific">Actinocorallia herbida</name>
    <dbReference type="NCBI Taxonomy" id="58109"/>
    <lineage>
        <taxon>Bacteria</taxon>
        <taxon>Bacillati</taxon>
        <taxon>Actinomycetota</taxon>
        <taxon>Actinomycetes</taxon>
        <taxon>Streptosporangiales</taxon>
        <taxon>Thermomonosporaceae</taxon>
        <taxon>Actinocorallia</taxon>
    </lineage>
</organism>
<feature type="transmembrane region" description="Helical" evidence="2">
    <location>
        <begin position="129"/>
        <end position="146"/>
    </location>
</feature>
<feature type="domain" description="DUF1707" evidence="3">
    <location>
        <begin position="49"/>
        <end position="101"/>
    </location>
</feature>
<dbReference type="PANTHER" id="PTHR40763:SF5">
    <property type="entry name" value="MEMBRANE PROTEIN"/>
    <property type="match status" value="1"/>
</dbReference>
<reference evidence="4 5" key="1">
    <citation type="submission" date="2018-11" db="EMBL/GenBank/DDBJ databases">
        <title>Sequencing the genomes of 1000 actinobacteria strains.</title>
        <authorList>
            <person name="Klenk H.-P."/>
        </authorList>
    </citation>
    <scope>NUCLEOTIDE SEQUENCE [LARGE SCALE GENOMIC DNA]</scope>
    <source>
        <strain evidence="4 5">DSM 44254</strain>
    </source>
</reference>
<dbReference type="Proteomes" id="UP000272400">
    <property type="component" value="Unassembled WGS sequence"/>
</dbReference>
<name>A0A3N1D6R6_9ACTN</name>
<accession>A0A3N1D6R6</accession>
<proteinExistence type="predicted"/>
<dbReference type="AlphaFoldDB" id="A0A3N1D6R6"/>
<dbReference type="EMBL" id="RJKE01000001">
    <property type="protein sequence ID" value="ROO89225.1"/>
    <property type="molecule type" value="Genomic_DNA"/>
</dbReference>
<dbReference type="PANTHER" id="PTHR40763">
    <property type="entry name" value="MEMBRANE PROTEIN-RELATED"/>
    <property type="match status" value="1"/>
</dbReference>
<keyword evidence="2" id="KW-0472">Membrane</keyword>
<keyword evidence="5" id="KW-1185">Reference proteome</keyword>
<evidence type="ECO:0000313" key="4">
    <source>
        <dbReference type="EMBL" id="ROO89225.1"/>
    </source>
</evidence>
<feature type="region of interest" description="Disordered" evidence="1">
    <location>
        <begin position="93"/>
        <end position="122"/>
    </location>
</feature>
<feature type="transmembrane region" description="Helical" evidence="2">
    <location>
        <begin position="152"/>
        <end position="173"/>
    </location>
</feature>
<dbReference type="OrthoDB" id="3534574at2"/>
<protein>
    <submittedName>
        <fullName evidence="4">Uncharacterized protein DUF1707</fullName>
    </submittedName>
</protein>
<feature type="region of interest" description="Disordered" evidence="1">
    <location>
        <begin position="1"/>
        <end position="21"/>
    </location>
</feature>
<keyword evidence="2" id="KW-1133">Transmembrane helix</keyword>
<gene>
    <name evidence="4" type="ORF">EDD29_6912</name>
</gene>
<comment type="caution">
    <text evidence="4">The sequence shown here is derived from an EMBL/GenBank/DDBJ whole genome shotgun (WGS) entry which is preliminary data.</text>
</comment>
<evidence type="ECO:0000259" key="3">
    <source>
        <dbReference type="Pfam" id="PF08044"/>
    </source>
</evidence>
<evidence type="ECO:0000256" key="1">
    <source>
        <dbReference type="SAM" id="MobiDB-lite"/>
    </source>
</evidence>
<sequence length="178" mass="19637">MSGMSRDERRQAHQLAHEARRAAQLARRTALQGWAAASASASAPDTSRLRVGDTERGAVADALQEHFAQGRLDSVELDDRLGRALSAKTEGDLRGLMDDLPGPHPWEARVPHQHAPGYRPRERRRPHRAALALWLFLVVGLPLIFFGGGAVAVFAAVRVLFIIGLVVFIAKMVRRSRR</sequence>
<evidence type="ECO:0000313" key="5">
    <source>
        <dbReference type="Proteomes" id="UP000272400"/>
    </source>
</evidence>
<keyword evidence="2" id="KW-0812">Transmembrane</keyword>
<dbReference type="RefSeq" id="WP_123668358.1">
    <property type="nucleotide sequence ID" value="NZ_RJKE01000001.1"/>
</dbReference>
<dbReference type="InterPro" id="IPR012551">
    <property type="entry name" value="DUF1707_SHOCT-like"/>
</dbReference>
<dbReference type="Pfam" id="PF08044">
    <property type="entry name" value="DUF1707"/>
    <property type="match status" value="1"/>
</dbReference>
<evidence type="ECO:0000256" key="2">
    <source>
        <dbReference type="SAM" id="Phobius"/>
    </source>
</evidence>